<accession>A0A1H2T0E8</accession>
<evidence type="ECO:0000259" key="2">
    <source>
        <dbReference type="Pfam" id="PF02591"/>
    </source>
</evidence>
<name>A0A1H2T0E8_9FIRM</name>
<dbReference type="Proteomes" id="UP000198828">
    <property type="component" value="Unassembled WGS sequence"/>
</dbReference>
<proteinExistence type="predicted"/>
<organism evidence="3 4">
    <name type="scientific">Tepidimicrobium xylanilyticum</name>
    <dbReference type="NCBI Taxonomy" id="1123352"/>
    <lineage>
        <taxon>Bacteria</taxon>
        <taxon>Bacillati</taxon>
        <taxon>Bacillota</taxon>
        <taxon>Tissierellia</taxon>
        <taxon>Tissierellales</taxon>
        <taxon>Tepidimicrobiaceae</taxon>
        <taxon>Tepidimicrobium</taxon>
    </lineage>
</organism>
<evidence type="ECO:0000313" key="3">
    <source>
        <dbReference type="EMBL" id="SDW37175.1"/>
    </source>
</evidence>
<dbReference type="RefSeq" id="WP_093750721.1">
    <property type="nucleotide sequence ID" value="NZ_BSYN01000002.1"/>
</dbReference>
<evidence type="ECO:0000313" key="4">
    <source>
        <dbReference type="Proteomes" id="UP000198828"/>
    </source>
</evidence>
<protein>
    <submittedName>
        <fullName evidence="3">Predicted nucleic acid-binding protein, contains Zn-ribbon domain</fullName>
    </submittedName>
</protein>
<feature type="coiled-coil region" evidence="1">
    <location>
        <begin position="93"/>
        <end position="159"/>
    </location>
</feature>
<dbReference type="Gene3D" id="1.10.287.1490">
    <property type="match status" value="1"/>
</dbReference>
<dbReference type="AlphaFoldDB" id="A0A1H2T0E8"/>
<gene>
    <name evidence="3" type="ORF">SAMN05660923_00596</name>
</gene>
<feature type="domain" description="C4-type zinc ribbon" evidence="2">
    <location>
        <begin position="200"/>
        <end position="232"/>
    </location>
</feature>
<dbReference type="Pfam" id="PF02591">
    <property type="entry name" value="Zn_ribbon_9"/>
    <property type="match status" value="1"/>
</dbReference>
<keyword evidence="4" id="KW-1185">Reference proteome</keyword>
<dbReference type="OrthoDB" id="9795058at2"/>
<evidence type="ECO:0000256" key="1">
    <source>
        <dbReference type="SAM" id="Coils"/>
    </source>
</evidence>
<keyword evidence="1" id="KW-0175">Coiled coil</keyword>
<sequence length="237" mass="27844">MDDIEDLWELQKNKSLLADIKKKLKEIQNGEDIKLLAIELDRKETDIIELETSIKENERKLNKENQILRNLDFKLKEVEKSLFDGSIKDLKQLTFLNEEREKIKALIEEKELEMINMMEDIDEFKSKLVNLKEDFNNLKKEYKSLVKDYKSIIEELNGKAIDVRKRIESISSNMDENLILEFNKLIKTRGIAVVKVIDNRCGGCNVVLPAITVDRLKHSNSVLHCEYCDRILYLEKE</sequence>
<dbReference type="EMBL" id="FNNG01000002">
    <property type="protein sequence ID" value="SDW37175.1"/>
    <property type="molecule type" value="Genomic_DNA"/>
</dbReference>
<reference evidence="3 4" key="1">
    <citation type="submission" date="2016-10" db="EMBL/GenBank/DDBJ databases">
        <authorList>
            <person name="de Groot N.N."/>
        </authorList>
    </citation>
    <scope>NUCLEOTIDE SEQUENCE [LARGE SCALE GENOMIC DNA]</scope>
    <source>
        <strain evidence="3 4">DSM 23310</strain>
    </source>
</reference>
<dbReference type="InterPro" id="IPR003743">
    <property type="entry name" value="Zf-RING_7"/>
</dbReference>
<feature type="coiled-coil region" evidence="1">
    <location>
        <begin position="40"/>
        <end position="67"/>
    </location>
</feature>